<evidence type="ECO:0000313" key="12">
    <source>
        <dbReference type="Proteomes" id="UP000377798"/>
    </source>
</evidence>
<keyword evidence="3 10" id="KW-0808">Transferase</keyword>
<feature type="transmembrane region" description="Helical" evidence="10">
    <location>
        <begin position="136"/>
        <end position="155"/>
    </location>
</feature>
<keyword evidence="5 10" id="KW-1133">Transmembrane helix</keyword>
<comment type="catalytic activity">
    <reaction evidence="10">
        <text>an acyl phosphate + sn-glycerol 3-phosphate = a 1-acyl-sn-glycero-3-phosphate + phosphate</text>
        <dbReference type="Rhea" id="RHEA:34075"/>
        <dbReference type="ChEBI" id="CHEBI:43474"/>
        <dbReference type="ChEBI" id="CHEBI:57597"/>
        <dbReference type="ChEBI" id="CHEBI:57970"/>
        <dbReference type="ChEBI" id="CHEBI:59918"/>
        <dbReference type="EC" id="2.3.1.275"/>
    </reaction>
</comment>
<dbReference type="PANTHER" id="PTHR30309">
    <property type="entry name" value="INNER MEMBRANE PROTEIN YGIH"/>
    <property type="match status" value="1"/>
</dbReference>
<evidence type="ECO:0000256" key="9">
    <source>
        <dbReference type="ARBA" id="ARBA00023264"/>
    </source>
</evidence>
<dbReference type="GO" id="GO:0043772">
    <property type="term" value="F:acyl-phosphate glycerol-3-phosphate acyltransferase activity"/>
    <property type="evidence" value="ECO:0007669"/>
    <property type="project" value="UniProtKB-UniRule"/>
</dbReference>
<evidence type="ECO:0000313" key="11">
    <source>
        <dbReference type="EMBL" id="VFB16299.1"/>
    </source>
</evidence>
<keyword evidence="11" id="KW-0012">Acyltransferase</keyword>
<evidence type="ECO:0000256" key="6">
    <source>
        <dbReference type="ARBA" id="ARBA00023098"/>
    </source>
</evidence>
<keyword evidence="8 10" id="KW-0594">Phospholipid biosynthesis</keyword>
<dbReference type="GO" id="GO:0008654">
    <property type="term" value="P:phospholipid biosynthetic process"/>
    <property type="evidence" value="ECO:0007669"/>
    <property type="project" value="UniProtKB-UniRule"/>
</dbReference>
<keyword evidence="6 10" id="KW-0443">Lipid metabolism</keyword>
<keyword evidence="9 10" id="KW-1208">Phospholipid metabolism</keyword>
<evidence type="ECO:0000256" key="3">
    <source>
        <dbReference type="ARBA" id="ARBA00022679"/>
    </source>
</evidence>
<dbReference type="Pfam" id="PF02660">
    <property type="entry name" value="G3P_acyltransf"/>
    <property type="match status" value="1"/>
</dbReference>
<keyword evidence="12" id="KW-1185">Reference proteome</keyword>
<feature type="transmembrane region" description="Helical" evidence="10">
    <location>
        <begin position="109"/>
        <end position="129"/>
    </location>
</feature>
<comment type="caution">
    <text evidence="11">The sequence shown here is derived from an EMBL/GenBank/DDBJ whole genome shotgun (WGS) entry which is preliminary data.</text>
</comment>
<evidence type="ECO:0000256" key="1">
    <source>
        <dbReference type="ARBA" id="ARBA00022475"/>
    </source>
</evidence>
<name>A0A8H2M4F5_9FIRM</name>
<dbReference type="HAMAP" id="MF_01043">
    <property type="entry name" value="PlsY"/>
    <property type="match status" value="1"/>
</dbReference>
<dbReference type="EMBL" id="CAACYI010000001">
    <property type="protein sequence ID" value="VFB16299.1"/>
    <property type="molecule type" value="Genomic_DNA"/>
</dbReference>
<dbReference type="Proteomes" id="UP000377798">
    <property type="component" value="Unassembled WGS sequence"/>
</dbReference>
<dbReference type="GO" id="GO:0005886">
    <property type="term" value="C:plasma membrane"/>
    <property type="evidence" value="ECO:0007669"/>
    <property type="project" value="UniProtKB-SubCell"/>
</dbReference>
<evidence type="ECO:0000256" key="2">
    <source>
        <dbReference type="ARBA" id="ARBA00022516"/>
    </source>
</evidence>
<dbReference type="AlphaFoldDB" id="A0A8H2M4F5"/>
<accession>A0A8H2M4F5</accession>
<comment type="function">
    <text evidence="10">Catalyzes the transfer of an acyl group from acyl-phosphate (acyl-PO(4)) to glycerol-3-phosphate (G3P) to form lysophosphatidic acid (LPA). This enzyme utilizes acyl-phosphate as fatty acyl donor, but not acyl-CoA or acyl-ACP.</text>
</comment>
<dbReference type="EC" id="2.3.1.275" evidence="10"/>
<comment type="similarity">
    <text evidence="10">Belongs to the PlsY family.</text>
</comment>
<proteinExistence type="inferred from homology"/>
<gene>
    <name evidence="10 11" type="primary">plsY</name>
    <name evidence="11" type="ORF">NCTC13150_00820</name>
</gene>
<dbReference type="NCBIfam" id="TIGR00023">
    <property type="entry name" value="glycerol-3-phosphate 1-O-acyltransferase PlsY"/>
    <property type="match status" value="1"/>
</dbReference>
<feature type="transmembrane region" description="Helical" evidence="10">
    <location>
        <begin position="52"/>
        <end position="71"/>
    </location>
</feature>
<dbReference type="SMART" id="SM01207">
    <property type="entry name" value="G3P_acyltransf"/>
    <property type="match status" value="1"/>
</dbReference>
<reference evidence="11 12" key="1">
    <citation type="submission" date="2019-02" db="EMBL/GenBank/DDBJ databases">
        <authorList>
            <consortium name="Pathogen Informatics"/>
        </authorList>
    </citation>
    <scope>NUCLEOTIDE SEQUENCE [LARGE SCALE GENOMIC DNA]</scope>
    <source>
        <strain evidence="11 12">3012STDY7089603</strain>
    </source>
</reference>
<dbReference type="RefSeq" id="WP_131748891.1">
    <property type="nucleotide sequence ID" value="NZ_CAACYI010000001.1"/>
</dbReference>
<evidence type="ECO:0000256" key="5">
    <source>
        <dbReference type="ARBA" id="ARBA00022989"/>
    </source>
</evidence>
<comment type="subcellular location">
    <subcellularLocation>
        <location evidence="10">Cell membrane</location>
        <topology evidence="10">Multi-pass membrane protein</topology>
    </subcellularLocation>
</comment>
<evidence type="ECO:0000256" key="4">
    <source>
        <dbReference type="ARBA" id="ARBA00022692"/>
    </source>
</evidence>
<dbReference type="UniPathway" id="UPA00085"/>
<evidence type="ECO:0000256" key="7">
    <source>
        <dbReference type="ARBA" id="ARBA00023136"/>
    </source>
</evidence>
<comment type="pathway">
    <text evidence="10">Lipid metabolism; phospholipid metabolism.</text>
</comment>
<organism evidence="11 12">
    <name type="scientific">Urinicoccus massiliensis</name>
    <dbReference type="NCBI Taxonomy" id="1723382"/>
    <lineage>
        <taxon>Bacteria</taxon>
        <taxon>Bacillati</taxon>
        <taxon>Bacillota</taxon>
        <taxon>Tissierellia</taxon>
        <taxon>Tissierellales</taxon>
        <taxon>Peptoniphilaceae</taxon>
        <taxon>Urinicoccus</taxon>
    </lineage>
</organism>
<evidence type="ECO:0000256" key="8">
    <source>
        <dbReference type="ARBA" id="ARBA00023209"/>
    </source>
</evidence>
<keyword evidence="7 10" id="KW-0472">Membrane</keyword>
<sequence>MATLFVAIFSYLMGTISGSFLIGKYHFNMDIRTKGSGNAGTTNAIRVMGIKFGFLTFLIDFLKGVLTIYLVKHTFGPSYTYLSMFFCVIGHDFPFYMHFKGGKGVATTMGSSLLIGFLPTILSILIWGIGALATRLISLWSVVLYCLLPVLYFFLGKGLFNDVQFVFLLLTCLLGIYRHKENIKRLLHGEEKKLGGGL</sequence>
<keyword evidence="2 10" id="KW-0444">Lipid biosynthesis</keyword>
<keyword evidence="1 10" id="KW-1003">Cell membrane</keyword>
<evidence type="ECO:0000256" key="10">
    <source>
        <dbReference type="HAMAP-Rule" id="MF_01043"/>
    </source>
</evidence>
<dbReference type="InterPro" id="IPR003811">
    <property type="entry name" value="G3P_acylTferase_PlsY"/>
</dbReference>
<feature type="transmembrane region" description="Helical" evidence="10">
    <location>
        <begin position="161"/>
        <end position="177"/>
    </location>
</feature>
<keyword evidence="4 10" id="KW-0812">Transmembrane</keyword>
<comment type="subunit">
    <text evidence="10">Probably interacts with PlsX.</text>
</comment>
<dbReference type="PANTHER" id="PTHR30309:SF0">
    <property type="entry name" value="GLYCEROL-3-PHOSPHATE ACYLTRANSFERASE-RELATED"/>
    <property type="match status" value="1"/>
</dbReference>
<protein>
    <recommendedName>
        <fullName evidence="10">Glycerol-3-phosphate acyltransferase</fullName>
    </recommendedName>
    <alternativeName>
        <fullName evidence="10">Acyl-PO4 G3P acyltransferase</fullName>
    </alternativeName>
    <alternativeName>
        <fullName evidence="10">Acyl-phosphate--glycerol-3-phosphate acyltransferase</fullName>
    </alternativeName>
    <alternativeName>
        <fullName evidence="10">G3P acyltransferase</fullName>
        <shortName evidence="10">GPAT</shortName>
        <ecNumber evidence="10">2.3.1.275</ecNumber>
    </alternativeName>
    <alternativeName>
        <fullName evidence="10">Lysophosphatidic acid synthase</fullName>
        <shortName evidence="10">LPA synthase</shortName>
    </alternativeName>
</protein>